<dbReference type="PROSITE" id="PS51125">
    <property type="entry name" value="NHL"/>
    <property type="match status" value="3"/>
</dbReference>
<dbReference type="EMBL" id="RJLM01000003">
    <property type="protein sequence ID" value="RWX55740.1"/>
    <property type="molecule type" value="Genomic_DNA"/>
</dbReference>
<dbReference type="GO" id="GO:0061630">
    <property type="term" value="F:ubiquitin protein ligase activity"/>
    <property type="evidence" value="ECO:0007669"/>
    <property type="project" value="TreeGrafter"/>
</dbReference>
<dbReference type="AlphaFoldDB" id="A0A3S3R9V3"/>
<dbReference type="GO" id="GO:0043161">
    <property type="term" value="P:proteasome-mediated ubiquitin-dependent protein catabolic process"/>
    <property type="evidence" value="ECO:0007669"/>
    <property type="project" value="TreeGrafter"/>
</dbReference>
<organism evidence="3 4">
    <name type="scientific">Photobacterium chitinilyticum</name>
    <dbReference type="NCBI Taxonomy" id="2485123"/>
    <lineage>
        <taxon>Bacteria</taxon>
        <taxon>Pseudomonadati</taxon>
        <taxon>Pseudomonadota</taxon>
        <taxon>Gammaproteobacteria</taxon>
        <taxon>Vibrionales</taxon>
        <taxon>Vibrionaceae</taxon>
        <taxon>Photobacterium</taxon>
    </lineage>
</organism>
<feature type="repeat" description="NHL" evidence="2">
    <location>
        <begin position="64"/>
        <end position="108"/>
    </location>
</feature>
<proteinExistence type="predicted"/>
<keyword evidence="1" id="KW-0677">Repeat</keyword>
<dbReference type="SUPFAM" id="SSF101898">
    <property type="entry name" value="NHL repeat"/>
    <property type="match status" value="1"/>
</dbReference>
<dbReference type="RefSeq" id="WP_128783762.1">
    <property type="nucleotide sequence ID" value="NZ_JAKJSG010000060.1"/>
</dbReference>
<feature type="repeat" description="NHL" evidence="2">
    <location>
        <begin position="544"/>
        <end position="587"/>
    </location>
</feature>
<evidence type="ECO:0008006" key="5">
    <source>
        <dbReference type="Google" id="ProtNLM"/>
    </source>
</evidence>
<evidence type="ECO:0000313" key="3">
    <source>
        <dbReference type="EMBL" id="RWX55740.1"/>
    </source>
</evidence>
<sequence length="693" mass="77094">MSIEFQSYIGSVAARLPELPCPVEGHVSLNTPVGSCLDSLGNVWLADTAHNRILVFDSDLDKVLAEFGSTGDGPQQFNMPFRLLAHPNKNWVYVSDIGNRRIHILQYDDKLSIQSFCCFGDEPTVELKGPNGIALYQGELCVADEFFEGEGGASRLAIFSETGQYLRSIHEIEGGYEPIHLLWPQGLSMDAEGRLYVANTGFDTVVRCDWHGKGIPFSSNGKCYIDGLEQARDVSVIQNRILIPGAEPNAISVYDIEGVQQGTLDGFVAPIQITQMRDKSRLLITEPVLASLQVHHISLPSITDQSVSESTVIKTIGDDRGSPGQFHFVTAVAGGITPKSQQHHRQRFPVIESWLSHQFSLQDKWFKAMQPVGMPSWLSLVVTAQSEWVQRWQQTWLRVILNERFEDPKALLWMVDAGNYQLQASDNGNENSASPASLPMLPGSLGIASYTPNSALPDQIDHDIPMIVVGNYLSGTISLLQYDSQIGELVPYTYFGGLGAEPWQLNKPQGITIDPTSNDILIADSGNHRISRWHINEEGVAGLVEVFGKLGDAHGEFHTPTDIAATRDGRFYITDQYNNRIEVYGDDNQWKWSFGQEGYGINDDNFLLPTSIDYDSEHLFISDLVNRSIKVFDLQGCFVDSFSGFGADPEKGQLWMPYLLHVNNSKVYLPDCALNRINVYQFNKNKKLAEVSL</sequence>
<comment type="caution">
    <text evidence="3">The sequence shown here is derived from an EMBL/GenBank/DDBJ whole genome shotgun (WGS) entry which is preliminary data.</text>
</comment>
<dbReference type="InterPro" id="IPR001258">
    <property type="entry name" value="NHL_repeat"/>
</dbReference>
<dbReference type="GO" id="GO:0000209">
    <property type="term" value="P:protein polyubiquitination"/>
    <property type="evidence" value="ECO:0007669"/>
    <property type="project" value="TreeGrafter"/>
</dbReference>
<dbReference type="CDD" id="cd05819">
    <property type="entry name" value="NHL"/>
    <property type="match status" value="2"/>
</dbReference>
<dbReference type="SUPFAM" id="SSF63825">
    <property type="entry name" value="YWTD domain"/>
    <property type="match status" value="1"/>
</dbReference>
<reference evidence="3 4" key="1">
    <citation type="submission" date="2018-11" db="EMBL/GenBank/DDBJ databases">
        <title>Photobacterium sp. BEI247 sp. nov., a marine bacterium isolated from Yongle Blue Hole in the South China Sea.</title>
        <authorList>
            <person name="Wang X."/>
        </authorList>
    </citation>
    <scope>NUCLEOTIDE SEQUENCE [LARGE SCALE GENOMIC DNA]</scope>
    <source>
        <strain evidence="4">BEI247</strain>
    </source>
</reference>
<dbReference type="PANTHER" id="PTHR24104">
    <property type="entry name" value="E3 UBIQUITIN-PROTEIN LIGASE NHLRC1-RELATED"/>
    <property type="match status" value="1"/>
</dbReference>
<evidence type="ECO:0000256" key="2">
    <source>
        <dbReference type="PROSITE-ProRule" id="PRU00504"/>
    </source>
</evidence>
<evidence type="ECO:0000313" key="4">
    <source>
        <dbReference type="Proteomes" id="UP000287563"/>
    </source>
</evidence>
<keyword evidence="4" id="KW-1185">Reference proteome</keyword>
<dbReference type="OrthoDB" id="5798956at2"/>
<dbReference type="GO" id="GO:0008270">
    <property type="term" value="F:zinc ion binding"/>
    <property type="evidence" value="ECO:0007669"/>
    <property type="project" value="UniProtKB-KW"/>
</dbReference>
<dbReference type="Pfam" id="PF01436">
    <property type="entry name" value="NHL"/>
    <property type="match status" value="2"/>
</dbReference>
<dbReference type="Proteomes" id="UP000287563">
    <property type="component" value="Unassembled WGS sequence"/>
</dbReference>
<dbReference type="Gene3D" id="2.120.10.30">
    <property type="entry name" value="TolB, C-terminal domain"/>
    <property type="match status" value="4"/>
</dbReference>
<dbReference type="InterPro" id="IPR011042">
    <property type="entry name" value="6-blade_b-propeller_TolB-like"/>
</dbReference>
<protein>
    <recommendedName>
        <fullName evidence="5">6-bladed beta-propeller</fullName>
    </recommendedName>
</protein>
<accession>A0A3S3R9V3</accession>
<feature type="repeat" description="NHL" evidence="2">
    <location>
        <begin position="493"/>
        <end position="530"/>
    </location>
</feature>
<dbReference type="PANTHER" id="PTHR24104:SF25">
    <property type="entry name" value="PROTEIN LIN-41"/>
    <property type="match status" value="1"/>
</dbReference>
<dbReference type="InterPro" id="IPR050952">
    <property type="entry name" value="TRIM-NHL_E3_ligases"/>
</dbReference>
<name>A0A3S3R9V3_9GAMM</name>
<gene>
    <name evidence="3" type="ORF">EDI28_10365</name>
</gene>
<evidence type="ECO:0000256" key="1">
    <source>
        <dbReference type="ARBA" id="ARBA00022737"/>
    </source>
</evidence>